<dbReference type="InterPro" id="IPR013762">
    <property type="entry name" value="Integrase-like_cat_sf"/>
</dbReference>
<dbReference type="GO" id="GO:0006310">
    <property type="term" value="P:DNA recombination"/>
    <property type="evidence" value="ECO:0007669"/>
    <property type="project" value="UniProtKB-KW"/>
</dbReference>
<dbReference type="CDD" id="cd00796">
    <property type="entry name" value="INT_Rci_Hp1_C"/>
    <property type="match status" value="1"/>
</dbReference>
<dbReference type="Pfam" id="PF00589">
    <property type="entry name" value="Phage_integrase"/>
    <property type="match status" value="1"/>
</dbReference>
<dbReference type="PROSITE" id="PS51900">
    <property type="entry name" value="CB"/>
    <property type="match status" value="1"/>
</dbReference>
<keyword evidence="3" id="KW-0233">DNA recombination</keyword>
<dbReference type="AlphaFoldDB" id="A0A1H1L7A4"/>
<evidence type="ECO:0000313" key="7">
    <source>
        <dbReference type="EMBL" id="SDR70418.1"/>
    </source>
</evidence>
<dbReference type="GO" id="GO:0015074">
    <property type="term" value="P:DNA integration"/>
    <property type="evidence" value="ECO:0007669"/>
    <property type="project" value="UniProtKB-KW"/>
</dbReference>
<keyword evidence="8" id="KW-1185">Reference proteome</keyword>
<dbReference type="InterPro" id="IPR011010">
    <property type="entry name" value="DNA_brk_join_enz"/>
</dbReference>
<dbReference type="Proteomes" id="UP000243426">
    <property type="component" value="Chromosome I"/>
</dbReference>
<dbReference type="GO" id="GO:0003677">
    <property type="term" value="F:DNA binding"/>
    <property type="evidence" value="ECO:0007669"/>
    <property type="project" value="UniProtKB-UniRule"/>
</dbReference>
<dbReference type="PANTHER" id="PTHR30349:SF93">
    <property type="entry name" value="FELS-2 PROPHAGE PROTEIN"/>
    <property type="match status" value="1"/>
</dbReference>
<evidence type="ECO:0000313" key="8">
    <source>
        <dbReference type="Proteomes" id="UP000243426"/>
    </source>
</evidence>
<dbReference type="PANTHER" id="PTHR30349">
    <property type="entry name" value="PHAGE INTEGRASE-RELATED"/>
    <property type="match status" value="1"/>
</dbReference>
<dbReference type="InterPro" id="IPR002104">
    <property type="entry name" value="Integrase_catalytic"/>
</dbReference>
<keyword evidence="1" id="KW-0229">DNA integration</keyword>
<evidence type="ECO:0000256" key="1">
    <source>
        <dbReference type="ARBA" id="ARBA00022908"/>
    </source>
</evidence>
<gene>
    <name evidence="7" type="ORF">SAMN05216198_0123</name>
</gene>
<proteinExistence type="predicted"/>
<evidence type="ECO:0000259" key="6">
    <source>
        <dbReference type="PROSITE" id="PS51900"/>
    </source>
</evidence>
<sequence>MGACGVTARKDGKAWTADFYVDGRRIRRHGFATKSAALRYQQDYQEQMTVTGRPLDDRLSDLIQVWYDLHGQTLKDHKTRLTRTLSIAERMGNPLASEFTALSWARYRAARLSEVSPATVNHEQRYLSAVFSELIRLGAWHGVNPLDGVRQIKVDDVELSFLELDQVQQLLGECLQSQNNHTYPVALICLATGARWGEAETLTRSQFAQGKIHFHRTKNGKSRSVPVPQAVIDAAFKNALPGTRLFTSCRAAFRGAYERCGFDTPGQLTHILRHTFASHFMMGGGDILTLQRILGHGDIKMTMRYAHLSPDHLSQAVELSPLAQLAAGI</sequence>
<dbReference type="SUPFAM" id="SSF56349">
    <property type="entry name" value="DNA breaking-rejoining enzymes"/>
    <property type="match status" value="1"/>
</dbReference>
<dbReference type="EMBL" id="LT629748">
    <property type="protein sequence ID" value="SDR70418.1"/>
    <property type="molecule type" value="Genomic_DNA"/>
</dbReference>
<dbReference type="PROSITE" id="PS51898">
    <property type="entry name" value="TYR_RECOMBINASE"/>
    <property type="match status" value="1"/>
</dbReference>
<feature type="domain" description="Core-binding (CB)" evidence="6">
    <location>
        <begin position="57"/>
        <end position="135"/>
    </location>
</feature>
<dbReference type="STRING" id="797277.SAMN05216198_0123"/>
<dbReference type="InterPro" id="IPR050090">
    <property type="entry name" value="Tyrosine_recombinase_XerCD"/>
</dbReference>
<evidence type="ECO:0000256" key="3">
    <source>
        <dbReference type="ARBA" id="ARBA00023172"/>
    </source>
</evidence>
<dbReference type="InterPro" id="IPR044068">
    <property type="entry name" value="CB"/>
</dbReference>
<organism evidence="7 8">
    <name type="scientific">Halopseudomonas litoralis</name>
    <dbReference type="NCBI Taxonomy" id="797277"/>
    <lineage>
        <taxon>Bacteria</taxon>
        <taxon>Pseudomonadati</taxon>
        <taxon>Pseudomonadota</taxon>
        <taxon>Gammaproteobacteria</taxon>
        <taxon>Pseudomonadales</taxon>
        <taxon>Pseudomonadaceae</taxon>
        <taxon>Halopseudomonas</taxon>
    </lineage>
</organism>
<reference evidence="8" key="1">
    <citation type="submission" date="2016-10" db="EMBL/GenBank/DDBJ databases">
        <authorList>
            <person name="Varghese N."/>
            <person name="Submissions S."/>
        </authorList>
    </citation>
    <scope>NUCLEOTIDE SEQUENCE [LARGE SCALE GENOMIC DNA]</scope>
    <source>
        <strain evidence="8">2SM5</strain>
    </source>
</reference>
<feature type="domain" description="Tyr recombinase" evidence="5">
    <location>
        <begin position="157"/>
        <end position="318"/>
    </location>
</feature>
<protein>
    <submittedName>
        <fullName evidence="7">Site-specific recombinase XerD</fullName>
    </submittedName>
</protein>
<evidence type="ECO:0000256" key="4">
    <source>
        <dbReference type="PROSITE-ProRule" id="PRU01248"/>
    </source>
</evidence>
<name>A0A1H1L7A4_9GAMM</name>
<evidence type="ECO:0000256" key="2">
    <source>
        <dbReference type="ARBA" id="ARBA00023125"/>
    </source>
</evidence>
<dbReference type="Pfam" id="PF24624">
    <property type="entry name" value="Int_N"/>
    <property type="match status" value="1"/>
</dbReference>
<dbReference type="Gene3D" id="1.10.443.10">
    <property type="entry name" value="Intergrase catalytic core"/>
    <property type="match status" value="1"/>
</dbReference>
<evidence type="ECO:0000259" key="5">
    <source>
        <dbReference type="PROSITE" id="PS51898"/>
    </source>
</evidence>
<dbReference type="InterPro" id="IPR057084">
    <property type="entry name" value="Int_N"/>
</dbReference>
<keyword evidence="2 4" id="KW-0238">DNA-binding</keyword>
<accession>A0A1H1L7A4</accession>